<reference evidence="2" key="1">
    <citation type="submission" date="2018-05" db="EMBL/GenBank/DDBJ databases">
        <authorList>
            <person name="Lanie J.A."/>
            <person name="Ng W.-L."/>
            <person name="Kazmierczak K.M."/>
            <person name="Andrzejewski T.M."/>
            <person name="Davidsen T.M."/>
            <person name="Wayne K.J."/>
            <person name="Tettelin H."/>
            <person name="Glass J.I."/>
            <person name="Rusch D."/>
            <person name="Podicherti R."/>
            <person name="Tsui H.-C.T."/>
            <person name="Winkler M.E."/>
        </authorList>
    </citation>
    <scope>NUCLEOTIDE SEQUENCE</scope>
</reference>
<dbReference type="GO" id="GO:0004177">
    <property type="term" value="F:aminopeptidase activity"/>
    <property type="evidence" value="ECO:0007669"/>
    <property type="project" value="TreeGrafter"/>
</dbReference>
<evidence type="ECO:0000256" key="1">
    <source>
        <dbReference type="ARBA" id="ARBA00007068"/>
    </source>
</evidence>
<protein>
    <recommendedName>
        <fullName evidence="3">Peptidase S58 DmpA</fullName>
    </recommendedName>
</protein>
<accession>A0A382KPN7</accession>
<dbReference type="EMBL" id="UINC01081228">
    <property type="protein sequence ID" value="SVC24877.1"/>
    <property type="molecule type" value="Genomic_DNA"/>
</dbReference>
<evidence type="ECO:0000313" key="2">
    <source>
        <dbReference type="EMBL" id="SVC24877.1"/>
    </source>
</evidence>
<proteinExistence type="inferred from homology"/>
<dbReference type="PANTHER" id="PTHR36512:SF3">
    <property type="entry name" value="BLR5678 PROTEIN"/>
    <property type="match status" value="1"/>
</dbReference>
<organism evidence="2">
    <name type="scientific">marine metagenome</name>
    <dbReference type="NCBI Taxonomy" id="408172"/>
    <lineage>
        <taxon>unclassified sequences</taxon>
        <taxon>metagenomes</taxon>
        <taxon>ecological metagenomes</taxon>
    </lineage>
</organism>
<dbReference type="InterPro" id="IPR005321">
    <property type="entry name" value="Peptidase_S58_DmpA"/>
</dbReference>
<dbReference type="CDD" id="cd02252">
    <property type="entry name" value="nylC_like"/>
    <property type="match status" value="1"/>
</dbReference>
<dbReference type="AlphaFoldDB" id="A0A382KPN7"/>
<comment type="similarity">
    <text evidence="1">Belongs to the peptidase S58 family.</text>
</comment>
<dbReference type="SUPFAM" id="SSF56266">
    <property type="entry name" value="DmpA/ArgJ-like"/>
    <property type="match status" value="1"/>
</dbReference>
<dbReference type="InterPro" id="IPR016117">
    <property type="entry name" value="ArgJ-like_dom_sf"/>
</dbReference>
<dbReference type="PANTHER" id="PTHR36512">
    <property type="entry name" value="D-AMINOPEPTIDASE"/>
    <property type="match status" value="1"/>
</dbReference>
<name>A0A382KPN7_9ZZZZ</name>
<gene>
    <name evidence="2" type="ORF">METZ01_LOCUS277731</name>
</gene>
<sequence>MTPAPGPLNLITDVSGLVVGHAEAIDQLTGVTVLIPENPAITAIDQRGGAPGTRETDVLTLENTVDVSHALVFSGGSAFGLESATGVQRWLFERGCGFPVGQTHIPIVPCAVIFDLFANSTDATQPIVDYRELGRLSCEQANRQFSLGNVGAGRGAVAGELKGGTGSASLSDPQNDYMVGAIAVVNSAGSPVVPGSSTFWAWPFEQQNELGGQLPPKHPENLEPHFPRNLGPAAHTTLVAVATDAPLTSNQTKRLAIMAQDGLARALRPVHAPQDGDTVFALSTTGTSDAAAVVSIEILARLGALAADCTARAIARGVFEAESTTGTVSYRDKFFGGNN</sequence>
<dbReference type="Gene3D" id="3.60.70.12">
    <property type="entry name" value="L-amino peptidase D-ALA esterase/amidase"/>
    <property type="match status" value="1"/>
</dbReference>
<dbReference type="Pfam" id="PF03576">
    <property type="entry name" value="Peptidase_S58"/>
    <property type="match status" value="1"/>
</dbReference>
<evidence type="ECO:0008006" key="3">
    <source>
        <dbReference type="Google" id="ProtNLM"/>
    </source>
</evidence>